<proteinExistence type="predicted"/>
<dbReference type="InterPro" id="IPR008979">
    <property type="entry name" value="Galactose-bd-like_sf"/>
</dbReference>
<dbReference type="OrthoDB" id="36243at2157"/>
<evidence type="ECO:0000313" key="5">
    <source>
        <dbReference type="EMBL" id="ACL15778.1"/>
    </source>
</evidence>
<dbReference type="SUPFAM" id="SSF49785">
    <property type="entry name" value="Galactose-binding domain-like"/>
    <property type="match status" value="1"/>
</dbReference>
<dbReference type="RefSeq" id="WP_012617097.1">
    <property type="nucleotide sequence ID" value="NC_011832.1"/>
</dbReference>
<keyword evidence="6" id="KW-1185">Reference proteome</keyword>
<dbReference type="STRING" id="521011.Mpal_0404"/>
<dbReference type="InterPro" id="IPR036439">
    <property type="entry name" value="Dockerin_dom_sf"/>
</dbReference>
<feature type="region of interest" description="Disordered" evidence="2">
    <location>
        <begin position="391"/>
        <end position="413"/>
    </location>
</feature>
<evidence type="ECO:0000256" key="1">
    <source>
        <dbReference type="ARBA" id="ARBA00022729"/>
    </source>
</evidence>
<dbReference type="InterPro" id="IPR036514">
    <property type="entry name" value="SGNH_hydro_sf"/>
</dbReference>
<dbReference type="Pfam" id="PF13472">
    <property type="entry name" value="Lipase_GDSL_2"/>
    <property type="match status" value="1"/>
</dbReference>
<dbReference type="InterPro" id="IPR005084">
    <property type="entry name" value="CBM6"/>
</dbReference>
<dbReference type="SUPFAM" id="SSF52266">
    <property type="entry name" value="SGNH hydrolase"/>
    <property type="match status" value="1"/>
</dbReference>
<sequence precursor="true">MHPLRSIPVCLLVTVLFLLLLVAPVVGTVRIVPIGDSITQGTLQNDDGLSHPTYRYWLWQTLKSRGYDVDFVGSVDQPQLPYSFDQDNEGHDGYRTRDLLGTDRLKTWLTGYSPDIAIVHLGSNDAMDGVPVETTIGNLKQIVTILRAKNPSIVILIGTVIPRGGYGSNLPALNSAIPGIAASMSTPSSPIVIVDQFTGYDGYDDNQPKRYLHPNQQGEQKIAARYAAALAPYLESPGPYTDLSIPGRVEAEAYDKGGEGVAYHDTTTGNQGGAYRQDDVDIESGASGYDLCFIRDGEWVNYTVNVAAAGEYTATFRTAAWNDGHTITLSVDGTSVGSAGLANTGSSEAYVDTTMSVSLSAGTHTLTVQFSGDGENLDYLSFAAVPVTTPTSRPTLQPIPPSTLQPTDPDQDGLYEDLNGNGALDFNDVVLFFDRMDWIAGYEPVEVFDFDRNGRIDFNDIVRVFSLL</sequence>
<dbReference type="GO" id="GO:0004622">
    <property type="term" value="F:phosphatidylcholine lysophospholipase activity"/>
    <property type="evidence" value="ECO:0007669"/>
    <property type="project" value="TreeGrafter"/>
</dbReference>
<dbReference type="PANTHER" id="PTHR30383:SF2">
    <property type="entry name" value="CELLULOSE-BINDING PROTEIN"/>
    <property type="match status" value="1"/>
</dbReference>
<dbReference type="PROSITE" id="PS50222">
    <property type="entry name" value="EF_HAND_2"/>
    <property type="match status" value="1"/>
</dbReference>
<evidence type="ECO:0000313" key="6">
    <source>
        <dbReference type="Proteomes" id="UP000002457"/>
    </source>
</evidence>
<dbReference type="Gene3D" id="3.40.50.1110">
    <property type="entry name" value="SGNH hydrolase"/>
    <property type="match status" value="1"/>
</dbReference>
<dbReference type="GO" id="GO:0005509">
    <property type="term" value="F:calcium ion binding"/>
    <property type="evidence" value="ECO:0007669"/>
    <property type="project" value="InterPro"/>
</dbReference>
<dbReference type="InterPro" id="IPR006584">
    <property type="entry name" value="Cellulose-bd_IV"/>
</dbReference>
<dbReference type="SMART" id="SM00606">
    <property type="entry name" value="CBD_IV"/>
    <property type="match status" value="1"/>
</dbReference>
<dbReference type="SUPFAM" id="SSF63446">
    <property type="entry name" value="Type I dockerin domain"/>
    <property type="match status" value="1"/>
</dbReference>
<dbReference type="Proteomes" id="UP000002457">
    <property type="component" value="Chromosome"/>
</dbReference>
<dbReference type="eggNOG" id="arCOG03611">
    <property type="taxonomic scope" value="Archaea"/>
</dbReference>
<dbReference type="Gene3D" id="2.60.120.260">
    <property type="entry name" value="Galactose-binding domain-like"/>
    <property type="match status" value="1"/>
</dbReference>
<dbReference type="CAZy" id="CBM6">
    <property type="family name" value="Carbohydrate-Binding Module Family 6"/>
</dbReference>
<feature type="domain" description="EF-hand" evidence="3">
    <location>
        <begin position="446"/>
        <end position="468"/>
    </location>
</feature>
<protein>
    <submittedName>
        <fullName evidence="5">Carbohydrate binding family 6</fullName>
    </submittedName>
</protein>
<dbReference type="GeneID" id="25394088"/>
<dbReference type="PROSITE" id="PS51175">
    <property type="entry name" value="CBM6"/>
    <property type="match status" value="1"/>
</dbReference>
<evidence type="ECO:0000256" key="2">
    <source>
        <dbReference type="SAM" id="MobiDB-lite"/>
    </source>
</evidence>
<dbReference type="GO" id="GO:0030246">
    <property type="term" value="F:carbohydrate binding"/>
    <property type="evidence" value="ECO:0007669"/>
    <property type="project" value="InterPro"/>
</dbReference>
<evidence type="ECO:0000259" key="3">
    <source>
        <dbReference type="PROSITE" id="PS50222"/>
    </source>
</evidence>
<dbReference type="InterPro" id="IPR013830">
    <property type="entry name" value="SGNH_hydro"/>
</dbReference>
<name>B8GJX4_METPE</name>
<gene>
    <name evidence="5" type="ordered locus">Mpal_0404</name>
</gene>
<dbReference type="InterPro" id="IPR002048">
    <property type="entry name" value="EF_hand_dom"/>
</dbReference>
<dbReference type="InterPro" id="IPR051532">
    <property type="entry name" value="Ester_Hydrolysis_Enzymes"/>
</dbReference>
<dbReference type="PROSITE" id="PS00018">
    <property type="entry name" value="EF_HAND_1"/>
    <property type="match status" value="2"/>
</dbReference>
<reference evidence="5 6" key="1">
    <citation type="journal article" date="2015" name="Genome Announc.">
        <title>Complete Genome Sequence of Methanosphaerula palustris E1-9CT, a Hydrogenotrophic Methanogen Isolated from a Minerotrophic Fen Peatland.</title>
        <authorList>
            <person name="Cadillo-Quiroz H."/>
            <person name="Browne P."/>
            <person name="Kyrpides N."/>
            <person name="Woyke T."/>
            <person name="Goodwin L."/>
            <person name="Detter C."/>
            <person name="Yavitt J.B."/>
            <person name="Zinder S.H."/>
        </authorList>
    </citation>
    <scope>NUCLEOTIDE SEQUENCE [LARGE SCALE GENOMIC DNA]</scope>
    <source>
        <strain evidence="6">ATCC BAA-1556 / DSM 19958 / E1-9c</strain>
    </source>
</reference>
<accession>B8GJX4</accession>
<dbReference type="PANTHER" id="PTHR30383">
    <property type="entry name" value="THIOESTERASE 1/PROTEASE 1/LYSOPHOSPHOLIPASE L1"/>
    <property type="match status" value="1"/>
</dbReference>
<dbReference type="HOGENOM" id="CLU_021731_0_0_2"/>
<dbReference type="InterPro" id="IPR018247">
    <property type="entry name" value="EF_Hand_1_Ca_BS"/>
</dbReference>
<dbReference type="EMBL" id="CP001338">
    <property type="protein sequence ID" value="ACL15778.1"/>
    <property type="molecule type" value="Genomic_DNA"/>
</dbReference>
<keyword evidence="1" id="KW-0732">Signal</keyword>
<feature type="domain" description="CBM6" evidence="4">
    <location>
        <begin position="247"/>
        <end position="383"/>
    </location>
</feature>
<dbReference type="CDD" id="cd04080">
    <property type="entry name" value="CBM6_cellulase-like"/>
    <property type="match status" value="1"/>
</dbReference>
<dbReference type="AlphaFoldDB" id="B8GJX4"/>
<dbReference type="GO" id="GO:0000272">
    <property type="term" value="P:polysaccharide catabolic process"/>
    <property type="evidence" value="ECO:0007669"/>
    <property type="project" value="InterPro"/>
</dbReference>
<evidence type="ECO:0000259" key="4">
    <source>
        <dbReference type="PROSITE" id="PS51175"/>
    </source>
</evidence>
<organism evidence="5 6">
    <name type="scientific">Methanosphaerula palustris (strain ATCC BAA-1556 / DSM 19958 / E1-9c)</name>
    <dbReference type="NCBI Taxonomy" id="521011"/>
    <lineage>
        <taxon>Archaea</taxon>
        <taxon>Methanobacteriati</taxon>
        <taxon>Methanobacteriota</taxon>
        <taxon>Stenosarchaea group</taxon>
        <taxon>Methanomicrobia</taxon>
        <taxon>Methanomicrobiales</taxon>
        <taxon>Methanoregulaceae</taxon>
        <taxon>Methanosphaerula</taxon>
    </lineage>
</organism>
<dbReference type="Pfam" id="PF03422">
    <property type="entry name" value="CBM_6"/>
    <property type="match status" value="1"/>
</dbReference>
<dbReference type="KEGG" id="mpl:Mpal_0404"/>